<comment type="caution">
    <text evidence="2">The sequence shown here is derived from an EMBL/GenBank/DDBJ whole genome shotgun (WGS) entry which is preliminary data.</text>
</comment>
<sequence length="211" mass="23784">MGEGPEEGPRKIYPRNRNDVADTVRGRQTAPHVGGPALVNAAVETLETQQKASQRTTEYAAKLCRENWQKTCDSLQGKLSTEKAWCLLRNLIDPLSSKTATNRNLTKVLNTYKGDGYRLLEDLKTKYLKTEKGQYPVPERYEGPDNEELDRPFTMTELCTAIDESNKRSAPGRDAITYKLLGNMSRAAARGLLEHINEALESSRLPKEWKD</sequence>
<protein>
    <submittedName>
        <fullName evidence="2">Uncharacterized protein</fullName>
    </submittedName>
</protein>
<keyword evidence="3" id="KW-1185">Reference proteome</keyword>
<feature type="compositionally biased region" description="Basic and acidic residues" evidence="1">
    <location>
        <begin position="16"/>
        <end position="25"/>
    </location>
</feature>
<evidence type="ECO:0000256" key="1">
    <source>
        <dbReference type="SAM" id="MobiDB-lite"/>
    </source>
</evidence>
<dbReference type="AlphaFoldDB" id="A0AAQ4DUF4"/>
<dbReference type="EMBL" id="JARKHS020026710">
    <property type="protein sequence ID" value="KAK8766094.1"/>
    <property type="molecule type" value="Genomic_DNA"/>
</dbReference>
<reference evidence="2 3" key="1">
    <citation type="journal article" date="2023" name="Arcadia Sci">
        <title>De novo assembly of a long-read Amblyomma americanum tick genome.</title>
        <authorList>
            <person name="Chou S."/>
            <person name="Poskanzer K.E."/>
            <person name="Rollins M."/>
            <person name="Thuy-Boun P.S."/>
        </authorList>
    </citation>
    <scope>NUCLEOTIDE SEQUENCE [LARGE SCALE GENOMIC DNA]</scope>
    <source>
        <strain evidence="2">F_SG_1</strain>
        <tissue evidence="2">Salivary glands</tissue>
    </source>
</reference>
<accession>A0AAQ4DUF4</accession>
<organism evidence="2 3">
    <name type="scientific">Amblyomma americanum</name>
    <name type="common">Lone star tick</name>
    <dbReference type="NCBI Taxonomy" id="6943"/>
    <lineage>
        <taxon>Eukaryota</taxon>
        <taxon>Metazoa</taxon>
        <taxon>Ecdysozoa</taxon>
        <taxon>Arthropoda</taxon>
        <taxon>Chelicerata</taxon>
        <taxon>Arachnida</taxon>
        <taxon>Acari</taxon>
        <taxon>Parasitiformes</taxon>
        <taxon>Ixodida</taxon>
        <taxon>Ixodoidea</taxon>
        <taxon>Ixodidae</taxon>
        <taxon>Amblyomminae</taxon>
        <taxon>Amblyomma</taxon>
    </lineage>
</organism>
<evidence type="ECO:0000313" key="2">
    <source>
        <dbReference type="EMBL" id="KAK8766094.1"/>
    </source>
</evidence>
<gene>
    <name evidence="2" type="ORF">V5799_007124</name>
</gene>
<name>A0AAQ4DUF4_AMBAM</name>
<feature type="region of interest" description="Disordered" evidence="1">
    <location>
        <begin position="1"/>
        <end position="34"/>
    </location>
</feature>
<proteinExistence type="predicted"/>
<evidence type="ECO:0000313" key="3">
    <source>
        <dbReference type="Proteomes" id="UP001321473"/>
    </source>
</evidence>
<dbReference type="Proteomes" id="UP001321473">
    <property type="component" value="Unassembled WGS sequence"/>
</dbReference>